<protein>
    <submittedName>
        <fullName evidence="3">Isochorismatase</fullName>
    </submittedName>
</protein>
<dbReference type="InterPro" id="IPR000868">
    <property type="entry name" value="Isochorismatase-like_dom"/>
</dbReference>
<sequence length="190" mass="20839">MTDTKNENTALIMIDWQQGFADLDYWGQRNNPDAEANGATLLAHWREMGWPVIHVHHDSTTPTSRLYPDHPGHEFIEFATPADDEAVYGKQVNSAFIGTSLEADLRARGISRIVLCGISTDHCVNTTTRMGANLGFEVTIVSDACFAFERKLPDGRVFGADLVHDVALASLNGEFAKVCTTEQVIGGKCD</sequence>
<evidence type="ECO:0000313" key="3">
    <source>
        <dbReference type="EMBL" id="RCK03662.1"/>
    </source>
</evidence>
<dbReference type="Gene3D" id="3.40.50.850">
    <property type="entry name" value="Isochorismatase-like"/>
    <property type="match status" value="1"/>
</dbReference>
<gene>
    <name evidence="3" type="ORF">TH5_24350</name>
</gene>
<feature type="domain" description="Isochorismatase-like" evidence="2">
    <location>
        <begin position="9"/>
        <end position="183"/>
    </location>
</feature>
<reference evidence="3 4" key="1">
    <citation type="submission" date="2014-07" db="EMBL/GenBank/DDBJ databases">
        <title>Draft genome sequence of Thalassospira xianhensis P-4 (MCCC 1A02616).</title>
        <authorList>
            <person name="Lai Q."/>
            <person name="Shao Z."/>
        </authorList>
    </citation>
    <scope>NUCLEOTIDE SEQUENCE [LARGE SCALE GENOMIC DNA]</scope>
    <source>
        <strain evidence="3 4">MCCC 1A02616</strain>
    </source>
</reference>
<name>A0A367U9E7_9PROT</name>
<dbReference type="AlphaFoldDB" id="A0A367U9E7"/>
<organism evidence="3 4">
    <name type="scientific">Thalassospira xianhensis MCCC 1A02616</name>
    <dbReference type="NCBI Taxonomy" id="1177929"/>
    <lineage>
        <taxon>Bacteria</taxon>
        <taxon>Pseudomonadati</taxon>
        <taxon>Pseudomonadota</taxon>
        <taxon>Alphaproteobacteria</taxon>
        <taxon>Rhodospirillales</taxon>
        <taxon>Thalassospiraceae</taxon>
        <taxon>Thalassospira</taxon>
    </lineage>
</organism>
<keyword evidence="1" id="KW-0378">Hydrolase</keyword>
<dbReference type="SUPFAM" id="SSF52499">
    <property type="entry name" value="Isochorismatase-like hydrolases"/>
    <property type="match status" value="1"/>
</dbReference>
<dbReference type="GO" id="GO:0016787">
    <property type="term" value="F:hydrolase activity"/>
    <property type="evidence" value="ECO:0007669"/>
    <property type="project" value="UniProtKB-KW"/>
</dbReference>
<dbReference type="InterPro" id="IPR050272">
    <property type="entry name" value="Isochorismatase-like_hydrls"/>
</dbReference>
<dbReference type="Pfam" id="PF00857">
    <property type="entry name" value="Isochorismatase"/>
    <property type="match status" value="1"/>
</dbReference>
<dbReference type="CDD" id="cd01014">
    <property type="entry name" value="nicotinamidase_related"/>
    <property type="match status" value="1"/>
</dbReference>
<proteinExistence type="predicted"/>
<evidence type="ECO:0000259" key="2">
    <source>
        <dbReference type="Pfam" id="PF00857"/>
    </source>
</evidence>
<dbReference type="RefSeq" id="WP_114123971.1">
    <property type="nucleotide sequence ID" value="NZ_JPWA01000053.1"/>
</dbReference>
<dbReference type="PANTHER" id="PTHR43540:SF1">
    <property type="entry name" value="ISOCHORISMATASE HYDROLASE"/>
    <property type="match status" value="1"/>
</dbReference>
<keyword evidence="4" id="KW-1185">Reference proteome</keyword>
<dbReference type="PANTHER" id="PTHR43540">
    <property type="entry name" value="PEROXYUREIDOACRYLATE/UREIDOACRYLATE AMIDOHYDROLASE-RELATED"/>
    <property type="match status" value="1"/>
</dbReference>
<accession>A0A367U9E7</accession>
<evidence type="ECO:0000313" key="4">
    <source>
        <dbReference type="Proteomes" id="UP000252419"/>
    </source>
</evidence>
<dbReference type="EMBL" id="JPWA01000053">
    <property type="protein sequence ID" value="RCK03662.1"/>
    <property type="molecule type" value="Genomic_DNA"/>
</dbReference>
<comment type="caution">
    <text evidence="3">The sequence shown here is derived from an EMBL/GenBank/DDBJ whole genome shotgun (WGS) entry which is preliminary data.</text>
</comment>
<evidence type="ECO:0000256" key="1">
    <source>
        <dbReference type="ARBA" id="ARBA00022801"/>
    </source>
</evidence>
<dbReference type="Proteomes" id="UP000252419">
    <property type="component" value="Unassembled WGS sequence"/>
</dbReference>
<dbReference type="InterPro" id="IPR036380">
    <property type="entry name" value="Isochorismatase-like_sf"/>
</dbReference>